<keyword evidence="2" id="KW-0472">Membrane</keyword>
<feature type="transmembrane region" description="Helical" evidence="2">
    <location>
        <begin position="190"/>
        <end position="211"/>
    </location>
</feature>
<dbReference type="Proteomes" id="UP000093482">
    <property type="component" value="Unassembled WGS sequence"/>
</dbReference>
<accession>A0A1C0Z2Y7</accession>
<keyword evidence="2" id="KW-0812">Transmembrane</keyword>
<dbReference type="Pfam" id="PF13643">
    <property type="entry name" value="DUF4145"/>
    <property type="match status" value="1"/>
</dbReference>
<keyword evidence="5" id="KW-1185">Reference proteome</keyword>
<feature type="domain" description="DUF4145" evidence="3">
    <location>
        <begin position="20"/>
        <end position="116"/>
    </location>
</feature>
<reference evidence="4 5" key="1">
    <citation type="submission" date="2016-07" db="EMBL/GenBank/DDBJ databases">
        <title>Caryophanon latum genome sequencing.</title>
        <authorList>
            <person name="Verma A."/>
            <person name="Pal Y."/>
            <person name="Krishnamurthi S."/>
        </authorList>
    </citation>
    <scope>NUCLEOTIDE SEQUENCE [LARGE SCALE GENOMIC DNA]</scope>
    <source>
        <strain evidence="4 5">DSM 14151</strain>
    </source>
</reference>
<evidence type="ECO:0000259" key="3">
    <source>
        <dbReference type="Pfam" id="PF13643"/>
    </source>
</evidence>
<name>A0A1C0Z2Y7_9BACL</name>
<evidence type="ECO:0000256" key="1">
    <source>
        <dbReference type="SAM" id="MobiDB-lite"/>
    </source>
</evidence>
<feature type="region of interest" description="Disordered" evidence="1">
    <location>
        <begin position="134"/>
        <end position="179"/>
    </location>
</feature>
<dbReference type="InterPro" id="IPR025285">
    <property type="entry name" value="DUF4145"/>
</dbReference>
<dbReference type="OrthoDB" id="9802848at2"/>
<organism evidence="4 5">
    <name type="scientific">Caryophanon latum</name>
    <dbReference type="NCBI Taxonomy" id="33977"/>
    <lineage>
        <taxon>Bacteria</taxon>
        <taxon>Bacillati</taxon>
        <taxon>Bacillota</taxon>
        <taxon>Bacilli</taxon>
        <taxon>Bacillales</taxon>
        <taxon>Caryophanaceae</taxon>
        <taxon>Caryophanon</taxon>
    </lineage>
</organism>
<evidence type="ECO:0000256" key="2">
    <source>
        <dbReference type="SAM" id="Phobius"/>
    </source>
</evidence>
<feature type="compositionally biased region" description="Basic and acidic residues" evidence="1">
    <location>
        <begin position="167"/>
        <end position="179"/>
    </location>
</feature>
<comment type="caution">
    <text evidence="4">The sequence shown here is derived from an EMBL/GenBank/DDBJ whole genome shotgun (WGS) entry which is preliminary data.</text>
</comment>
<evidence type="ECO:0000313" key="5">
    <source>
        <dbReference type="Proteomes" id="UP000093482"/>
    </source>
</evidence>
<dbReference type="EMBL" id="MATO01000005">
    <property type="protein sequence ID" value="OCS93748.1"/>
    <property type="molecule type" value="Genomic_DNA"/>
</dbReference>
<protein>
    <recommendedName>
        <fullName evidence="3">DUF4145 domain-containing protein</fullName>
    </recommendedName>
</protein>
<evidence type="ECO:0000313" key="4">
    <source>
        <dbReference type="EMBL" id="OCS93748.1"/>
    </source>
</evidence>
<feature type="compositionally biased region" description="Low complexity" evidence="1">
    <location>
        <begin position="134"/>
        <end position="145"/>
    </location>
</feature>
<sequence>MYHFSKLHGPFIKLKELGESAQKFYQDDPNIALIKIRQFGEDYVKLVAARENFTFPLSEEGNELTQELKIKQLYVHHLIPEIVNEKLHQIRKMGNKAAHETSFGNVPTAHKALHLASEVSEWLIVQYKLQPVAKQKPPQKQKSVPTTSSQASQKKQKHRNRNKHKKTEAPQEKRLTRNEIEAREKTKSQFITVSLIVLILTYVEFYGRLFIQQHYNSNFGNSAIIDFTNSFLVIDTGQYIFAPLIFILPVAAILLSFVAMFLLRELKHHYIKVQSHTAVLLIFKLSIIHHALISVIQLWQKLF</sequence>
<feature type="transmembrane region" description="Helical" evidence="2">
    <location>
        <begin position="275"/>
        <end position="299"/>
    </location>
</feature>
<dbReference type="AlphaFoldDB" id="A0A1C0Z2Y7"/>
<feature type="transmembrane region" description="Helical" evidence="2">
    <location>
        <begin position="239"/>
        <end position="263"/>
    </location>
</feature>
<feature type="compositionally biased region" description="Basic residues" evidence="1">
    <location>
        <begin position="154"/>
        <end position="166"/>
    </location>
</feature>
<gene>
    <name evidence="4" type="ORF">A6K76_04410</name>
</gene>
<keyword evidence="2" id="KW-1133">Transmembrane helix</keyword>
<proteinExistence type="predicted"/>
<dbReference type="RefSeq" id="WP_066461381.1">
    <property type="nucleotide sequence ID" value="NZ_MATO01000005.1"/>
</dbReference>